<gene>
    <name evidence="1" type="ORF">OH76DRAFT_1362503</name>
</gene>
<dbReference type="EMBL" id="KZ857481">
    <property type="protein sequence ID" value="RDX42609.1"/>
    <property type="molecule type" value="Genomic_DNA"/>
</dbReference>
<dbReference type="Proteomes" id="UP000256964">
    <property type="component" value="Unassembled WGS sequence"/>
</dbReference>
<proteinExistence type="predicted"/>
<reference evidence="1 2" key="1">
    <citation type="journal article" date="2018" name="Biotechnol. Biofuels">
        <title>Integrative visual omics of the white-rot fungus Polyporus brumalis exposes the biotechnological potential of its oxidative enzymes for delignifying raw plant biomass.</title>
        <authorList>
            <person name="Miyauchi S."/>
            <person name="Rancon A."/>
            <person name="Drula E."/>
            <person name="Hage H."/>
            <person name="Chaduli D."/>
            <person name="Favel A."/>
            <person name="Grisel S."/>
            <person name="Henrissat B."/>
            <person name="Herpoel-Gimbert I."/>
            <person name="Ruiz-Duenas F.J."/>
            <person name="Chevret D."/>
            <person name="Hainaut M."/>
            <person name="Lin J."/>
            <person name="Wang M."/>
            <person name="Pangilinan J."/>
            <person name="Lipzen A."/>
            <person name="Lesage-Meessen L."/>
            <person name="Navarro D."/>
            <person name="Riley R."/>
            <person name="Grigoriev I.V."/>
            <person name="Zhou S."/>
            <person name="Raouche S."/>
            <person name="Rosso M.N."/>
        </authorList>
    </citation>
    <scope>NUCLEOTIDE SEQUENCE [LARGE SCALE GENOMIC DNA]</scope>
    <source>
        <strain evidence="1 2">BRFM 1820</strain>
    </source>
</reference>
<feature type="non-terminal residue" evidence="1">
    <location>
        <position position="1"/>
    </location>
</feature>
<dbReference type="OrthoDB" id="2724167at2759"/>
<evidence type="ECO:0000313" key="2">
    <source>
        <dbReference type="Proteomes" id="UP000256964"/>
    </source>
</evidence>
<sequence length="78" mass="8911">MLDLAVKKVEAPTTFSPDAILRHVTILIVTSDQPLAMADDIAFRNCLVTMRPKTRKGELPTRTTVRTRITNEFKMYFD</sequence>
<keyword evidence="2" id="KW-1185">Reference proteome</keyword>
<accession>A0A371CQQ2</accession>
<protein>
    <submittedName>
        <fullName evidence="1">Uncharacterized protein</fullName>
    </submittedName>
</protein>
<name>A0A371CQQ2_9APHY</name>
<organism evidence="1 2">
    <name type="scientific">Lentinus brumalis</name>
    <dbReference type="NCBI Taxonomy" id="2498619"/>
    <lineage>
        <taxon>Eukaryota</taxon>
        <taxon>Fungi</taxon>
        <taxon>Dikarya</taxon>
        <taxon>Basidiomycota</taxon>
        <taxon>Agaricomycotina</taxon>
        <taxon>Agaricomycetes</taxon>
        <taxon>Polyporales</taxon>
        <taxon>Polyporaceae</taxon>
        <taxon>Lentinus</taxon>
    </lineage>
</organism>
<evidence type="ECO:0000313" key="1">
    <source>
        <dbReference type="EMBL" id="RDX42609.1"/>
    </source>
</evidence>
<dbReference type="AlphaFoldDB" id="A0A371CQQ2"/>